<reference evidence="2 3" key="1">
    <citation type="submission" date="2018-06" db="EMBL/GenBank/DDBJ databases">
        <authorList>
            <consortium name="Pathogen Informatics"/>
            <person name="Doyle S."/>
        </authorList>
    </citation>
    <scope>NUCLEOTIDE SEQUENCE [LARGE SCALE GENOMIC DNA]</scope>
    <source>
        <strain evidence="2 3">NCTC11807</strain>
    </source>
</reference>
<evidence type="ECO:0000313" key="2">
    <source>
        <dbReference type="EMBL" id="SUM69611.1"/>
    </source>
</evidence>
<dbReference type="PANTHER" id="PTHR43482:SF1">
    <property type="entry name" value="PROTEIN AST1-RELATED"/>
    <property type="match status" value="1"/>
</dbReference>
<keyword evidence="2" id="KW-0456">Lyase</keyword>
<dbReference type="InterPro" id="IPR052585">
    <property type="entry name" value="Lipid_raft_assoc_Zn_ADH"/>
</dbReference>
<evidence type="ECO:0000259" key="1">
    <source>
        <dbReference type="Pfam" id="PF08240"/>
    </source>
</evidence>
<dbReference type="PANTHER" id="PTHR43482">
    <property type="entry name" value="PROTEIN AST1-RELATED"/>
    <property type="match status" value="1"/>
</dbReference>
<protein>
    <submittedName>
        <fullName evidence="2">Alginate lyase</fullName>
    </submittedName>
</protein>
<feature type="domain" description="Alcohol dehydrogenase-like N-terminal" evidence="1">
    <location>
        <begin position="25"/>
        <end position="74"/>
    </location>
</feature>
<organism evidence="2 3">
    <name type="scientific">Staphylococcus saccharolyticus</name>
    <dbReference type="NCBI Taxonomy" id="33028"/>
    <lineage>
        <taxon>Bacteria</taxon>
        <taxon>Bacillati</taxon>
        <taxon>Bacillota</taxon>
        <taxon>Bacilli</taxon>
        <taxon>Bacillales</taxon>
        <taxon>Staphylococcaceae</taxon>
        <taxon>Staphylococcus</taxon>
    </lineage>
</organism>
<evidence type="ECO:0000313" key="3">
    <source>
        <dbReference type="Proteomes" id="UP000255425"/>
    </source>
</evidence>
<accession>A0A380H094</accession>
<proteinExistence type="predicted"/>
<dbReference type="Gene3D" id="3.90.180.10">
    <property type="entry name" value="Medium-chain alcohol dehydrogenases, catalytic domain"/>
    <property type="match status" value="1"/>
</dbReference>
<name>A0A380H094_9STAP</name>
<sequence length="77" mass="8668">MRHLKLEEGNQFEAFDVDIPMPSGHELLVKIQSISVNPVDTKQRLMSVDEAPRILGFDAVGIVEKAGDQVSMFETRR</sequence>
<dbReference type="EMBL" id="UHDZ01000001">
    <property type="protein sequence ID" value="SUM69611.1"/>
    <property type="molecule type" value="Genomic_DNA"/>
</dbReference>
<dbReference type="InterPro" id="IPR013154">
    <property type="entry name" value="ADH-like_N"/>
</dbReference>
<keyword evidence="3" id="KW-1185">Reference proteome</keyword>
<dbReference type="AlphaFoldDB" id="A0A380H094"/>
<dbReference type="SUPFAM" id="SSF50129">
    <property type="entry name" value="GroES-like"/>
    <property type="match status" value="1"/>
</dbReference>
<dbReference type="GO" id="GO:0016829">
    <property type="term" value="F:lyase activity"/>
    <property type="evidence" value="ECO:0007669"/>
    <property type="project" value="UniProtKB-KW"/>
</dbReference>
<gene>
    <name evidence="2" type="ORF">NCTC11807_00886</name>
</gene>
<dbReference type="Pfam" id="PF08240">
    <property type="entry name" value="ADH_N"/>
    <property type="match status" value="1"/>
</dbReference>
<dbReference type="Proteomes" id="UP000255425">
    <property type="component" value="Unassembled WGS sequence"/>
</dbReference>
<dbReference type="InterPro" id="IPR011032">
    <property type="entry name" value="GroES-like_sf"/>
</dbReference>